<gene>
    <name evidence="3" type="ORF">GKD88_14540</name>
    <name evidence="2" type="ORF">GKE08_14870</name>
</gene>
<name>A0A6N7S9Q6_9FIRM</name>
<dbReference type="EMBL" id="WKPJ01000030">
    <property type="protein sequence ID" value="MSA90613.1"/>
    <property type="molecule type" value="Genomic_DNA"/>
</dbReference>
<evidence type="ECO:0000313" key="5">
    <source>
        <dbReference type="Proteomes" id="UP000480929"/>
    </source>
</evidence>
<sequence>MIENINDFLSVAFLALLLIIAVFQIVKHFSSRHARHIMDLERDYYIQDFEEDE</sequence>
<dbReference type="Proteomes" id="UP000433575">
    <property type="component" value="Unassembled WGS sequence"/>
</dbReference>
<evidence type="ECO:0000313" key="2">
    <source>
        <dbReference type="EMBL" id="MSA90613.1"/>
    </source>
</evidence>
<feature type="transmembrane region" description="Helical" evidence="1">
    <location>
        <begin position="6"/>
        <end position="26"/>
    </location>
</feature>
<keyword evidence="1" id="KW-0812">Transmembrane</keyword>
<evidence type="ECO:0000313" key="3">
    <source>
        <dbReference type="EMBL" id="MSC34343.1"/>
    </source>
</evidence>
<dbReference type="AlphaFoldDB" id="A0A6N7S9Q6"/>
<dbReference type="EMBL" id="WKPI01000032">
    <property type="protein sequence ID" value="MSC34343.1"/>
    <property type="molecule type" value="Genomic_DNA"/>
</dbReference>
<keyword evidence="1" id="KW-1133">Transmembrane helix</keyword>
<protein>
    <submittedName>
        <fullName evidence="2">Uncharacterized protein</fullName>
    </submittedName>
</protein>
<dbReference type="Proteomes" id="UP000480929">
    <property type="component" value="Unassembled WGS sequence"/>
</dbReference>
<proteinExistence type="predicted"/>
<accession>A0A6N7S9Q6</accession>
<keyword evidence="5" id="KW-1185">Reference proteome</keyword>
<dbReference type="GeneID" id="42458383"/>
<comment type="caution">
    <text evidence="2">The sequence shown here is derived from an EMBL/GenBank/DDBJ whole genome shotgun (WGS) entry which is preliminary data.</text>
</comment>
<dbReference type="RefSeq" id="WP_020223483.1">
    <property type="nucleotide sequence ID" value="NZ_AP031450.1"/>
</dbReference>
<organism evidence="2 4">
    <name type="scientific">Holdemania massiliensis</name>
    <dbReference type="NCBI Taxonomy" id="1468449"/>
    <lineage>
        <taxon>Bacteria</taxon>
        <taxon>Bacillati</taxon>
        <taxon>Bacillota</taxon>
        <taxon>Erysipelotrichia</taxon>
        <taxon>Erysipelotrichales</taxon>
        <taxon>Erysipelotrichaceae</taxon>
        <taxon>Holdemania</taxon>
    </lineage>
</organism>
<evidence type="ECO:0000313" key="4">
    <source>
        <dbReference type="Proteomes" id="UP000433575"/>
    </source>
</evidence>
<reference evidence="4 5" key="1">
    <citation type="journal article" date="2019" name="Nat. Med.">
        <title>A library of human gut bacterial isolates paired with longitudinal multiomics data enables mechanistic microbiome research.</title>
        <authorList>
            <person name="Poyet M."/>
            <person name="Groussin M."/>
            <person name="Gibbons S.M."/>
            <person name="Avila-Pacheco J."/>
            <person name="Jiang X."/>
            <person name="Kearney S.M."/>
            <person name="Perrotta A.R."/>
            <person name="Berdy B."/>
            <person name="Zhao S."/>
            <person name="Lieberman T.D."/>
            <person name="Swanson P.K."/>
            <person name="Smith M."/>
            <person name="Roesemann S."/>
            <person name="Alexander J.E."/>
            <person name="Rich S.A."/>
            <person name="Livny J."/>
            <person name="Vlamakis H."/>
            <person name="Clish C."/>
            <person name="Bullock K."/>
            <person name="Deik A."/>
            <person name="Scott J."/>
            <person name="Pierce K.A."/>
            <person name="Xavier R.J."/>
            <person name="Alm E.J."/>
        </authorList>
    </citation>
    <scope>NUCLEOTIDE SEQUENCE [LARGE SCALE GENOMIC DNA]</scope>
    <source>
        <strain evidence="2 4">BIOML-A4</strain>
        <strain evidence="3 5">BIOML-A5</strain>
    </source>
</reference>
<evidence type="ECO:0000256" key="1">
    <source>
        <dbReference type="SAM" id="Phobius"/>
    </source>
</evidence>
<keyword evidence="1" id="KW-0472">Membrane</keyword>